<dbReference type="InterPro" id="IPR036113">
    <property type="entry name" value="Asp/Glu-ADT_sf_sub_c"/>
</dbReference>
<reference evidence="2 3" key="1">
    <citation type="journal article" date="2015" name="Nature">
        <title>rRNA introns, odd ribosomes, and small enigmatic genomes across a large radiation of phyla.</title>
        <authorList>
            <person name="Brown C.T."/>
            <person name="Hug L.A."/>
            <person name="Thomas B.C."/>
            <person name="Sharon I."/>
            <person name="Castelle C.J."/>
            <person name="Singh A."/>
            <person name="Wilkins M.J."/>
            <person name="Williams K.H."/>
            <person name="Banfield J.F."/>
        </authorList>
    </citation>
    <scope>NUCLEOTIDE SEQUENCE [LARGE SCALE GENOMIC DNA]</scope>
</reference>
<organism evidence="2 3">
    <name type="scientific">Candidatus Magasanikbacteria bacterium GW2011_GWC2_37_14</name>
    <dbReference type="NCBI Taxonomy" id="1619046"/>
    <lineage>
        <taxon>Bacteria</taxon>
        <taxon>Candidatus Magasanikiibacteriota</taxon>
    </lineage>
</organism>
<comment type="caution">
    <text evidence="2">The sequence shown here is derived from an EMBL/GenBank/DDBJ whole genome shotgun (WGS) entry which is preliminary data.</text>
</comment>
<dbReference type="HAMAP" id="MF_00122">
    <property type="entry name" value="GatC"/>
    <property type="match status" value="1"/>
</dbReference>
<sequence>MKLSVKEIEKIATLARLELSEPEKQMYADQLSVVLDYIEMLNDVDTSGVIETCQVTGLEDVVREDKAQEASEEIKNKLIASFPEKMGKLLKVKAVFDDQT</sequence>
<dbReference type="EC" id="6.3.5.-" evidence="1"/>
<dbReference type="InterPro" id="IPR003837">
    <property type="entry name" value="GatC"/>
</dbReference>
<dbReference type="Proteomes" id="UP000034849">
    <property type="component" value="Unassembled WGS sequence"/>
</dbReference>
<dbReference type="STRING" id="1619046.US42_C0009G0024"/>
<keyword evidence="1" id="KW-0547">Nucleotide-binding</keyword>
<comment type="similarity">
    <text evidence="1">Belongs to the GatC family.</text>
</comment>
<comment type="catalytic activity">
    <reaction evidence="1">
        <text>L-glutamyl-tRNA(Gln) + L-glutamine + ATP + H2O = L-glutaminyl-tRNA(Gln) + L-glutamate + ADP + phosphate + H(+)</text>
        <dbReference type="Rhea" id="RHEA:17521"/>
        <dbReference type="Rhea" id="RHEA-COMP:9681"/>
        <dbReference type="Rhea" id="RHEA-COMP:9684"/>
        <dbReference type="ChEBI" id="CHEBI:15377"/>
        <dbReference type="ChEBI" id="CHEBI:15378"/>
        <dbReference type="ChEBI" id="CHEBI:29985"/>
        <dbReference type="ChEBI" id="CHEBI:30616"/>
        <dbReference type="ChEBI" id="CHEBI:43474"/>
        <dbReference type="ChEBI" id="CHEBI:58359"/>
        <dbReference type="ChEBI" id="CHEBI:78520"/>
        <dbReference type="ChEBI" id="CHEBI:78521"/>
        <dbReference type="ChEBI" id="CHEBI:456216"/>
    </reaction>
</comment>
<protein>
    <recommendedName>
        <fullName evidence="1">Aspartyl/glutamyl-tRNA(Asn/Gln) amidotransferase subunit C</fullName>
        <shortName evidence="1">Asp/Glu-ADT subunit C</shortName>
        <ecNumber evidence="1">6.3.5.-</ecNumber>
    </recommendedName>
</protein>
<name>A0A0G0ITD1_9BACT</name>
<comment type="subunit">
    <text evidence="1">Heterotrimer of A, B and C subunits.</text>
</comment>
<keyword evidence="1" id="KW-0648">Protein biosynthesis</keyword>
<keyword evidence="1" id="KW-0436">Ligase</keyword>
<dbReference type="NCBIfam" id="TIGR00135">
    <property type="entry name" value="gatC"/>
    <property type="match status" value="1"/>
</dbReference>
<evidence type="ECO:0000256" key="1">
    <source>
        <dbReference type="HAMAP-Rule" id="MF_00122"/>
    </source>
</evidence>
<dbReference type="Gene3D" id="1.10.20.60">
    <property type="entry name" value="Glu-tRNAGln amidotransferase C subunit, N-terminal domain"/>
    <property type="match status" value="1"/>
</dbReference>
<comment type="catalytic activity">
    <reaction evidence="1">
        <text>L-aspartyl-tRNA(Asn) + L-glutamine + ATP + H2O = L-asparaginyl-tRNA(Asn) + L-glutamate + ADP + phosphate + 2 H(+)</text>
        <dbReference type="Rhea" id="RHEA:14513"/>
        <dbReference type="Rhea" id="RHEA-COMP:9674"/>
        <dbReference type="Rhea" id="RHEA-COMP:9677"/>
        <dbReference type="ChEBI" id="CHEBI:15377"/>
        <dbReference type="ChEBI" id="CHEBI:15378"/>
        <dbReference type="ChEBI" id="CHEBI:29985"/>
        <dbReference type="ChEBI" id="CHEBI:30616"/>
        <dbReference type="ChEBI" id="CHEBI:43474"/>
        <dbReference type="ChEBI" id="CHEBI:58359"/>
        <dbReference type="ChEBI" id="CHEBI:78515"/>
        <dbReference type="ChEBI" id="CHEBI:78516"/>
        <dbReference type="ChEBI" id="CHEBI:456216"/>
    </reaction>
</comment>
<dbReference type="GO" id="GO:0006412">
    <property type="term" value="P:translation"/>
    <property type="evidence" value="ECO:0007669"/>
    <property type="project" value="UniProtKB-UniRule"/>
</dbReference>
<evidence type="ECO:0000313" key="2">
    <source>
        <dbReference type="EMBL" id="KKQ27434.1"/>
    </source>
</evidence>
<proteinExistence type="inferred from homology"/>
<dbReference type="GO" id="GO:0050566">
    <property type="term" value="F:asparaginyl-tRNA synthase (glutamine-hydrolyzing) activity"/>
    <property type="evidence" value="ECO:0007669"/>
    <property type="project" value="RHEA"/>
</dbReference>
<evidence type="ECO:0000313" key="3">
    <source>
        <dbReference type="Proteomes" id="UP000034849"/>
    </source>
</evidence>
<dbReference type="EMBL" id="LBSX01000009">
    <property type="protein sequence ID" value="KKQ27434.1"/>
    <property type="molecule type" value="Genomic_DNA"/>
</dbReference>
<dbReference type="GO" id="GO:0005524">
    <property type="term" value="F:ATP binding"/>
    <property type="evidence" value="ECO:0007669"/>
    <property type="project" value="UniProtKB-KW"/>
</dbReference>
<dbReference type="GO" id="GO:0050567">
    <property type="term" value="F:glutaminyl-tRNA synthase (glutamine-hydrolyzing) activity"/>
    <property type="evidence" value="ECO:0007669"/>
    <property type="project" value="UniProtKB-UniRule"/>
</dbReference>
<keyword evidence="1" id="KW-0067">ATP-binding</keyword>
<keyword evidence="2" id="KW-0808">Transferase</keyword>
<dbReference type="AlphaFoldDB" id="A0A0G0ITD1"/>
<dbReference type="Pfam" id="PF02686">
    <property type="entry name" value="GatC"/>
    <property type="match status" value="1"/>
</dbReference>
<gene>
    <name evidence="1" type="primary">gatC</name>
    <name evidence="2" type="ORF">US42_C0009G0024</name>
</gene>
<dbReference type="GO" id="GO:0006450">
    <property type="term" value="P:regulation of translational fidelity"/>
    <property type="evidence" value="ECO:0007669"/>
    <property type="project" value="InterPro"/>
</dbReference>
<accession>A0A0G0ITD1</accession>
<dbReference type="SUPFAM" id="SSF141000">
    <property type="entry name" value="Glu-tRNAGln amidotransferase C subunit"/>
    <property type="match status" value="1"/>
</dbReference>
<comment type="function">
    <text evidence="1">Allows the formation of correctly charged Asn-tRNA(Asn) or Gln-tRNA(Gln) through the transamidation of misacylated Asp-tRNA(Asn) or Glu-tRNA(Gln) in organisms which lack either or both of asparaginyl-tRNA or glutaminyl-tRNA synthetases. The reaction takes place in the presence of glutamine and ATP through an activated phospho-Asp-tRNA(Asn) or phospho-Glu-tRNA(Gln).</text>
</comment>
<dbReference type="GO" id="GO:0016740">
    <property type="term" value="F:transferase activity"/>
    <property type="evidence" value="ECO:0007669"/>
    <property type="project" value="UniProtKB-KW"/>
</dbReference>